<protein>
    <submittedName>
        <fullName evidence="2">Uncharacterized protein</fullName>
    </submittedName>
</protein>
<keyword evidence="1" id="KW-0812">Transmembrane</keyword>
<dbReference type="eggNOG" id="ENOG503065K">
    <property type="taxonomic scope" value="Bacteria"/>
</dbReference>
<keyword evidence="1" id="KW-1133">Transmembrane helix</keyword>
<feature type="transmembrane region" description="Helical" evidence="1">
    <location>
        <begin position="133"/>
        <end position="152"/>
    </location>
</feature>
<sequence>MKEQRMKKLGTWNLVALVLTSIGAVFSVVSLPGTLFPNKEALVSVGGEALYNQVNSWTHKVPAVLEVVISLVFAALFFMAYKQIKSGKLPNKLIYFLNIGYFVLSLILDQVVLHSASTDALAGLDSQTAGVASTAMAIGSIVGILFAVLLHLPQIMCLIHLFKLEDPTVDNE</sequence>
<dbReference type="EMBL" id="ASWJ01000001">
    <property type="protein sequence ID" value="EOW87798.1"/>
    <property type="molecule type" value="Genomic_DNA"/>
</dbReference>
<evidence type="ECO:0000313" key="2">
    <source>
        <dbReference type="EMBL" id="EOW87798.1"/>
    </source>
</evidence>
<organism evidence="2 3">
    <name type="scientific">Enterococcus columbae DSM 7374 = ATCC 51263</name>
    <dbReference type="NCBI Taxonomy" id="1121865"/>
    <lineage>
        <taxon>Bacteria</taxon>
        <taxon>Bacillati</taxon>
        <taxon>Bacillota</taxon>
        <taxon>Bacilli</taxon>
        <taxon>Lactobacillales</taxon>
        <taxon>Enterococcaceae</taxon>
        <taxon>Enterococcus</taxon>
    </lineage>
</organism>
<keyword evidence="3" id="KW-1185">Reference proteome</keyword>
<proteinExistence type="predicted"/>
<feature type="transmembrane region" description="Helical" evidence="1">
    <location>
        <begin position="93"/>
        <end position="113"/>
    </location>
</feature>
<dbReference type="Proteomes" id="UP000014113">
    <property type="component" value="Unassembled WGS sequence"/>
</dbReference>
<keyword evidence="1" id="KW-0472">Membrane</keyword>
<dbReference type="AlphaFoldDB" id="S1NQ01"/>
<gene>
    <name evidence="2" type="ORF">I568_00084</name>
</gene>
<accession>S1NQ01</accession>
<reference evidence="2 3" key="1">
    <citation type="submission" date="2013-03" db="EMBL/GenBank/DDBJ databases">
        <title>The Genome Sequence of Enterococcus columbae ATCC_51263 (PacBio/Illumina hybrid assembly).</title>
        <authorList>
            <consortium name="The Broad Institute Genomics Platform"/>
            <consortium name="The Broad Institute Genome Sequencing Center for Infectious Disease"/>
            <person name="Earl A."/>
            <person name="Russ C."/>
            <person name="Gilmore M."/>
            <person name="Surin D."/>
            <person name="Walker B."/>
            <person name="Young S."/>
            <person name="Zeng Q."/>
            <person name="Gargeya S."/>
            <person name="Fitzgerald M."/>
            <person name="Haas B."/>
            <person name="Abouelleil A."/>
            <person name="Allen A.W."/>
            <person name="Alvarado L."/>
            <person name="Arachchi H.M."/>
            <person name="Berlin A.M."/>
            <person name="Chapman S.B."/>
            <person name="Gainer-Dewar J."/>
            <person name="Goldberg J."/>
            <person name="Griggs A."/>
            <person name="Gujja S."/>
            <person name="Hansen M."/>
            <person name="Howarth C."/>
            <person name="Imamovic A."/>
            <person name="Ireland A."/>
            <person name="Larimer J."/>
            <person name="McCowan C."/>
            <person name="Murphy C."/>
            <person name="Pearson M."/>
            <person name="Poon T.W."/>
            <person name="Priest M."/>
            <person name="Roberts A."/>
            <person name="Saif S."/>
            <person name="Shea T."/>
            <person name="Sisk P."/>
            <person name="Sykes S."/>
            <person name="Wortman J."/>
            <person name="Nusbaum C."/>
            <person name="Birren B."/>
        </authorList>
    </citation>
    <scope>NUCLEOTIDE SEQUENCE [LARGE SCALE GENOMIC DNA]</scope>
    <source>
        <strain evidence="2 3">ATCC 51263</strain>
    </source>
</reference>
<dbReference type="STRING" id="1121865.OMW_02191"/>
<dbReference type="PATRIC" id="fig|1121865.3.peg.2135"/>
<name>S1NQ01_9ENTE</name>
<feature type="transmembrane region" description="Helical" evidence="1">
    <location>
        <begin position="61"/>
        <end position="81"/>
    </location>
</feature>
<evidence type="ECO:0000256" key="1">
    <source>
        <dbReference type="SAM" id="Phobius"/>
    </source>
</evidence>
<comment type="caution">
    <text evidence="2">The sequence shown here is derived from an EMBL/GenBank/DDBJ whole genome shotgun (WGS) entry which is preliminary data.</text>
</comment>
<evidence type="ECO:0000313" key="3">
    <source>
        <dbReference type="Proteomes" id="UP000014113"/>
    </source>
</evidence>
<dbReference type="RefSeq" id="WP_016184287.1">
    <property type="nucleotide sequence ID" value="NZ_JXKI01000019.1"/>
</dbReference>
<feature type="transmembrane region" description="Helical" evidence="1">
    <location>
        <begin position="12"/>
        <end position="31"/>
    </location>
</feature>